<dbReference type="Proteomes" id="UP000671873">
    <property type="component" value="Segment"/>
</dbReference>
<accession>A0A858MYQ8</accession>
<organism evidence="1 2">
    <name type="scientific">Agrobacterium phage OLIVR5</name>
    <dbReference type="NCBI Taxonomy" id="2723773"/>
    <lineage>
        <taxon>Viruses</taxon>
        <taxon>Duplodnaviria</taxon>
        <taxon>Heunggongvirae</taxon>
        <taxon>Uroviricota</taxon>
        <taxon>Caudoviricetes</taxon>
        <taxon>Pootjesviridae</taxon>
        <taxon>Heverleevirus</taxon>
        <taxon>Heverleevirus OLIVR5</taxon>
    </lineage>
</organism>
<name>A0A858MYQ8_9CAUD</name>
<sequence length="208" mass="23630">MHKKSVNVLENMPYYDFYSGHILISRTAFAGYDPTRAILMAMIECARLEKEYKREAHCVVHPNGAFRYCDPKVTINAEAISVSTVNLGVKKTVSLKPSDFPFKKIKFSPPRVRAYLNSKAVEILGVKPGTDWEIRNGKLDLSDKLWSKQVYVSGKNAELLGFNDDNASFEFVRASRWKIKDNGVLEALHGINLNNENERFDFPVLTII</sequence>
<proteinExistence type="predicted"/>
<keyword evidence="2" id="KW-1185">Reference proteome</keyword>
<protein>
    <submittedName>
        <fullName evidence="1">Uncharacterized protein</fullName>
    </submittedName>
</protein>
<reference evidence="1 2" key="1">
    <citation type="submission" date="2020-03" db="EMBL/GenBank/DDBJ databases">
        <authorList>
            <person name="Holtappels D."/>
            <person name="Bomans J.P.J."/>
            <person name="Lavigne R."/>
            <person name="Wagemans J."/>
        </authorList>
    </citation>
    <scope>NUCLEOTIDE SEQUENCE [LARGE SCALE GENOMIC DNA]</scope>
    <source>
        <strain evidence="1 2">OLIVR5</strain>
    </source>
</reference>
<dbReference type="EMBL" id="MT234342">
    <property type="protein sequence ID" value="QIW87685.1"/>
    <property type="molecule type" value="Genomic_DNA"/>
</dbReference>
<gene>
    <name evidence="1" type="ORF">Ab1vBOLIVR5_gp37c</name>
</gene>
<evidence type="ECO:0000313" key="2">
    <source>
        <dbReference type="Proteomes" id="UP000671873"/>
    </source>
</evidence>
<evidence type="ECO:0000313" key="1">
    <source>
        <dbReference type="EMBL" id="QIW87685.1"/>
    </source>
</evidence>